<dbReference type="Pfam" id="PF13280">
    <property type="entry name" value="WYL"/>
    <property type="match status" value="1"/>
</dbReference>
<reference evidence="3 4" key="1">
    <citation type="journal article" date="2012" name="Int. J. Syst. Evol. Microbiol.">
        <title>Flammeovirga pacifica sp. nov., isolated from deep-sea sediment.</title>
        <authorList>
            <person name="Xu H."/>
            <person name="Fu Y."/>
            <person name="Yang N."/>
            <person name="Ding Z."/>
            <person name="Lai Q."/>
            <person name="Zeng R."/>
        </authorList>
    </citation>
    <scope>NUCLEOTIDE SEQUENCE [LARGE SCALE GENOMIC DNA]</scope>
    <source>
        <strain evidence="4">DSM 24597 / LMG 26175 / WPAGA1</strain>
    </source>
</reference>
<dbReference type="PANTHER" id="PTHR34580:SF9">
    <property type="entry name" value="SLL5097 PROTEIN"/>
    <property type="match status" value="1"/>
</dbReference>
<evidence type="ECO:0000259" key="2">
    <source>
        <dbReference type="Pfam" id="PF25583"/>
    </source>
</evidence>
<organism evidence="3 4">
    <name type="scientific">Flammeovirga pacifica</name>
    <dbReference type="NCBI Taxonomy" id="915059"/>
    <lineage>
        <taxon>Bacteria</taxon>
        <taxon>Pseudomonadati</taxon>
        <taxon>Bacteroidota</taxon>
        <taxon>Cytophagia</taxon>
        <taxon>Cytophagales</taxon>
        <taxon>Flammeovirgaceae</taxon>
        <taxon>Flammeovirga</taxon>
    </lineage>
</organism>
<evidence type="ECO:0000259" key="1">
    <source>
        <dbReference type="Pfam" id="PF13280"/>
    </source>
</evidence>
<name>A0A1S1YTF9_FLAPC</name>
<dbReference type="Pfam" id="PF25583">
    <property type="entry name" value="WCX"/>
    <property type="match status" value="1"/>
</dbReference>
<proteinExistence type="predicted"/>
<gene>
    <name evidence="3" type="ORF">NH26_22260</name>
</gene>
<dbReference type="InterPro" id="IPR057727">
    <property type="entry name" value="WCX_dom"/>
</dbReference>
<feature type="domain" description="WYL" evidence="1">
    <location>
        <begin position="108"/>
        <end position="175"/>
    </location>
</feature>
<evidence type="ECO:0000313" key="3">
    <source>
        <dbReference type="EMBL" id="OHX64321.1"/>
    </source>
</evidence>
<dbReference type="RefSeq" id="WP_044220705.1">
    <property type="nucleotide sequence ID" value="NZ_JRYR02000002.1"/>
</dbReference>
<dbReference type="AlphaFoldDB" id="A0A1S1YTF9"/>
<dbReference type="PROSITE" id="PS52050">
    <property type="entry name" value="WYL"/>
    <property type="match status" value="1"/>
</dbReference>
<dbReference type="InterPro" id="IPR051534">
    <property type="entry name" value="CBASS_pafABC_assoc_protein"/>
</dbReference>
<accession>A0A1S1YTF9</accession>
<dbReference type="Proteomes" id="UP000179797">
    <property type="component" value="Unassembled WGS sequence"/>
</dbReference>
<comment type="caution">
    <text evidence="3">The sequence shown here is derived from an EMBL/GenBank/DDBJ whole genome shotgun (WGS) entry which is preliminary data.</text>
</comment>
<feature type="domain" description="WCX" evidence="2">
    <location>
        <begin position="210"/>
        <end position="287"/>
    </location>
</feature>
<dbReference type="EMBL" id="JRYR02000002">
    <property type="protein sequence ID" value="OHX64321.1"/>
    <property type="molecule type" value="Genomic_DNA"/>
</dbReference>
<dbReference type="PANTHER" id="PTHR34580">
    <property type="match status" value="1"/>
</dbReference>
<keyword evidence="4" id="KW-1185">Reference proteome</keyword>
<dbReference type="OrthoDB" id="43316at2"/>
<protein>
    <submittedName>
        <fullName evidence="3">Uncharacterized protein</fullName>
    </submittedName>
</protein>
<dbReference type="InterPro" id="IPR026881">
    <property type="entry name" value="WYL_dom"/>
</dbReference>
<sequence>MNQKQLYKLVEKLKSGKSYKAKQLCDYLEISERTLRNYKKELYKNYGLEINIDKEYFYSITKETIEKNDFYGFMTRGIEKEVLTNIENKKFLMLDSSQNDKNNNIGYLPLFFDALKKEQKVEFIYEKFDQSNQFKVILQPYFIKQYQQRWYLIGIKDNDPTKYGIRCYGVDRVQSPIAMEESYKRNINIESEIINLYENSIGVFSNGEIEEVILSFSTKKTPYITKVPFHKSQKLNTEKTNEKWTTFKYQLRINEDLIYRILYYGKEVKVESPESLRKMINEQIKKISTYY</sequence>
<dbReference type="STRING" id="915059.NH26_22260"/>
<evidence type="ECO:0000313" key="4">
    <source>
        <dbReference type="Proteomes" id="UP000179797"/>
    </source>
</evidence>